<dbReference type="PANTHER" id="PTHR46579">
    <property type="entry name" value="F5/8 TYPE C DOMAIN-CONTAINING PROTEIN-RELATED"/>
    <property type="match status" value="1"/>
</dbReference>
<dbReference type="Gene3D" id="1.10.150.50">
    <property type="entry name" value="Transcription Factor, Ets-1"/>
    <property type="match status" value="2"/>
</dbReference>
<dbReference type="EMBL" id="CM015726">
    <property type="protein sequence ID" value="KAF3700187.1"/>
    <property type="molecule type" value="Genomic_DNA"/>
</dbReference>
<dbReference type="InterPro" id="IPR004242">
    <property type="entry name" value="Transposase_21"/>
</dbReference>
<sequence>MTTCDFVRDKLTEWDLCELIQRFEDEDIDKETFLRLEESGSINILIPTIGPRVKFRKRLREYLQWNSMKTCDFVRGKLTEWDLCEVIQKFEDEDIDKETFLHLEESGSINILIPKIGPRVKFKKRLREYLQAQRIRQADIAEMDIDTNPVQEDSPEAEPTLFPWPPFSWECTPTSDIDSGSEMTEELIYPGATVTRGQGMLGVILFILRHCLTAAGTSDLMALLNYLIPNLAPALKYLSDKVPGLSIVFYCEHCQKYIGKNPDDGSCFHCQAEFNKASNMQSGHFFLSASLKDLLKDTLKNPSTKLLSKTVNYGPDIKDVMDGRMYQNLLRQGTLAADDLTLSLNCDGVPVFNSATYSIWPLQFTINELPYMQRKENVIVAGLWFGPEKPNMNTFLKPFVDECCDLACHPFQWRDSSGSLHSSKVFVLVCSSDAVARPLLRNCKQFNGEYGCDWCLHPGTMVRKGNGFMRCYQYDETKQIPRSNEMFRENAEQAQILSTPKNGVKGLSLLCMLPLFDIALGFVPEYMHSVLLGVSKQVMSLWMDPVNCMKPWYVGHKISEMDSCLLQLKPPSEITRPPRSLKCWEQWKAWEWQAFLLLYAIRVLPGIMNPVFLEHYFYLSFSIHILLQESLIQQDIELAHLYLVRFVKDMEVHYGKENVSFNCHQLIHLTESVQNWGPLWATSAFSFERNNGNLRSLLGNIKNNSQHIYQKLLDWQHIPRHFSSSVFNRHSDFNELLAKLSPVNDGSVPNRPFGKSWHLDLTESMKQVIEERLNRPLLVRSLEAFESFINGDVVYHSKKTDKTDCVVKLKSGCCGEIQMILLFRENCVCTSNCSCQAIPVIVFQLYNIQPGTMFCDVNLNSTFKRVERTDQHKAFFFSDIRCKCMSMDGCLVSLPNTYERY</sequence>
<reference evidence="2" key="2">
    <citation type="submission" date="2019-02" db="EMBL/GenBank/DDBJ databases">
        <title>Opniocepnalus argus Var Kimnra genome.</title>
        <authorList>
            <person name="Zhou C."/>
            <person name="Xiao S."/>
        </authorList>
    </citation>
    <scope>NUCLEOTIDE SEQUENCE [LARGE SCALE GENOMIC DNA]</scope>
</reference>
<dbReference type="AlphaFoldDB" id="A0A6G1QCI0"/>
<reference evidence="1 2" key="1">
    <citation type="submission" date="2019-02" db="EMBL/GenBank/DDBJ databases">
        <title>Opniocepnalus argus genome.</title>
        <authorList>
            <person name="Zhou C."/>
            <person name="Xiao S."/>
        </authorList>
    </citation>
    <scope>NUCLEOTIDE SEQUENCE [LARGE SCALE GENOMIC DNA]</scope>
    <source>
        <strain evidence="1">OARG1902GOOAL</strain>
        <tissue evidence="1">Muscle</tissue>
    </source>
</reference>
<dbReference type="Proteomes" id="UP000503349">
    <property type="component" value="Chromosome 15"/>
</dbReference>
<dbReference type="PANTHER" id="PTHR46579:SF1">
    <property type="entry name" value="F5_8 TYPE C DOMAIN-CONTAINING PROTEIN"/>
    <property type="match status" value="1"/>
</dbReference>
<evidence type="ECO:0000313" key="1">
    <source>
        <dbReference type="EMBL" id="KAF3700187.1"/>
    </source>
</evidence>
<dbReference type="Pfam" id="PF02992">
    <property type="entry name" value="Transposase_21"/>
    <property type="match status" value="1"/>
</dbReference>
<proteinExistence type="predicted"/>
<name>A0A6G1QCI0_CHAAH</name>
<protein>
    <submittedName>
        <fullName evidence="1">Uncharacterized protein</fullName>
    </submittedName>
</protein>
<dbReference type="CDD" id="cd09487">
    <property type="entry name" value="SAM_superfamily"/>
    <property type="match status" value="1"/>
</dbReference>
<organism evidence="1 2">
    <name type="scientific">Channa argus</name>
    <name type="common">Northern snakehead</name>
    <name type="synonym">Ophicephalus argus</name>
    <dbReference type="NCBI Taxonomy" id="215402"/>
    <lineage>
        <taxon>Eukaryota</taxon>
        <taxon>Metazoa</taxon>
        <taxon>Chordata</taxon>
        <taxon>Craniata</taxon>
        <taxon>Vertebrata</taxon>
        <taxon>Euteleostomi</taxon>
        <taxon>Actinopterygii</taxon>
        <taxon>Neopterygii</taxon>
        <taxon>Teleostei</taxon>
        <taxon>Neoteleostei</taxon>
        <taxon>Acanthomorphata</taxon>
        <taxon>Anabantaria</taxon>
        <taxon>Anabantiformes</taxon>
        <taxon>Channoidei</taxon>
        <taxon>Channidae</taxon>
        <taxon>Channa</taxon>
    </lineage>
</organism>
<gene>
    <name evidence="1" type="ORF">EXN66_Car015874</name>
</gene>
<evidence type="ECO:0000313" key="2">
    <source>
        <dbReference type="Proteomes" id="UP000503349"/>
    </source>
</evidence>
<accession>A0A6G1QCI0</accession>
<dbReference type="InterPro" id="IPR013761">
    <property type="entry name" value="SAM/pointed_sf"/>
</dbReference>
<keyword evidence="2" id="KW-1185">Reference proteome</keyword>